<dbReference type="AlphaFoldDB" id="A0A1K1M9D7"/>
<gene>
    <name evidence="1" type="ORF">SAMN02910280_0974</name>
</gene>
<sequence>MDKNNDFGEFFGSPFAAELISSTENVIRRSVSGIAASCESLRESAGKKRSKQDIQLINGIMEMCCDLMRSAQLSKALTAERLTDDDMCTVRADAFLRDFAAGCEEASRGRCTVTVGETSLSYIRTDREVLRFLLLSFVRRLTAGGEGGKNAFEVSCGEKLKTLNISVRALGTFVDEAHVGQTDIFDSRYREVCMGFAERIGACAELSDNVLTVEIPLSDGNSMAVAEAASAEPERDSFDPFGVMLGNM</sequence>
<accession>A0A1K1M9D7</accession>
<name>A0A1K1M9D7_RUMFL</name>
<dbReference type="EMBL" id="FPIP01000002">
    <property type="protein sequence ID" value="SFW19744.1"/>
    <property type="molecule type" value="Genomic_DNA"/>
</dbReference>
<evidence type="ECO:0000313" key="2">
    <source>
        <dbReference type="Proteomes" id="UP000183461"/>
    </source>
</evidence>
<evidence type="ECO:0008006" key="3">
    <source>
        <dbReference type="Google" id="ProtNLM"/>
    </source>
</evidence>
<protein>
    <recommendedName>
        <fullName evidence="3">HAMP domain-containing histidine kinase</fullName>
    </recommendedName>
</protein>
<organism evidence="1 2">
    <name type="scientific">Ruminococcus flavefaciens</name>
    <dbReference type="NCBI Taxonomy" id="1265"/>
    <lineage>
        <taxon>Bacteria</taxon>
        <taxon>Bacillati</taxon>
        <taxon>Bacillota</taxon>
        <taxon>Clostridia</taxon>
        <taxon>Eubacteriales</taxon>
        <taxon>Oscillospiraceae</taxon>
        <taxon>Ruminococcus</taxon>
    </lineage>
</organism>
<dbReference type="Proteomes" id="UP000183461">
    <property type="component" value="Unassembled WGS sequence"/>
</dbReference>
<reference evidence="1 2" key="1">
    <citation type="submission" date="2016-11" db="EMBL/GenBank/DDBJ databases">
        <authorList>
            <person name="Jaros S."/>
            <person name="Januszkiewicz K."/>
            <person name="Wedrychowicz H."/>
        </authorList>
    </citation>
    <scope>NUCLEOTIDE SEQUENCE [LARGE SCALE GENOMIC DNA]</scope>
    <source>
        <strain evidence="1 2">YL228</strain>
    </source>
</reference>
<evidence type="ECO:0000313" key="1">
    <source>
        <dbReference type="EMBL" id="SFW19744.1"/>
    </source>
</evidence>
<dbReference type="RefSeq" id="WP_072299360.1">
    <property type="nucleotide sequence ID" value="NZ_FPIP01000002.1"/>
</dbReference>
<proteinExistence type="predicted"/>